<sequence>MPIRDYEVECEESGPPTITTTGRVDTAEESGVRYMVRWNYEEYEPRIPFLVCLGGEGNAVSASFLVAEGGFAVAEPEDHDWSSTGLRILTRAEVVGTPLAAAVFRVIDEIWLYDPELGGFLGSNSLAFDSRDISEEALTKAALESDGPRESWPEATGEP</sequence>
<protein>
    <submittedName>
        <fullName evidence="2">Uncharacterized protein</fullName>
    </submittedName>
</protein>
<name>A0ABU9AYS3_9BACT</name>
<dbReference type="EMBL" id="JBBUKT010000009">
    <property type="protein sequence ID" value="MEK7952919.1"/>
    <property type="molecule type" value="Genomic_DNA"/>
</dbReference>
<organism evidence="2 3">
    <name type="scientific">Luteolibacter soli</name>
    <dbReference type="NCBI Taxonomy" id="3135280"/>
    <lineage>
        <taxon>Bacteria</taxon>
        <taxon>Pseudomonadati</taxon>
        <taxon>Verrucomicrobiota</taxon>
        <taxon>Verrucomicrobiia</taxon>
        <taxon>Verrucomicrobiales</taxon>
        <taxon>Verrucomicrobiaceae</taxon>
        <taxon>Luteolibacter</taxon>
    </lineage>
</organism>
<proteinExistence type="predicted"/>
<keyword evidence="3" id="KW-1185">Reference proteome</keyword>
<reference evidence="2 3" key="1">
    <citation type="submission" date="2024-04" db="EMBL/GenBank/DDBJ databases">
        <title>Luteolibacter sp. isolated from soil.</title>
        <authorList>
            <person name="An J."/>
        </authorList>
    </citation>
    <scope>NUCLEOTIDE SEQUENCE [LARGE SCALE GENOMIC DNA]</scope>
    <source>
        <strain evidence="2 3">Y139</strain>
    </source>
</reference>
<gene>
    <name evidence="2" type="ORF">WKV53_20570</name>
</gene>
<feature type="region of interest" description="Disordered" evidence="1">
    <location>
        <begin position="140"/>
        <end position="159"/>
    </location>
</feature>
<dbReference type="Proteomes" id="UP001371305">
    <property type="component" value="Unassembled WGS sequence"/>
</dbReference>
<comment type="caution">
    <text evidence="2">The sequence shown here is derived from an EMBL/GenBank/DDBJ whole genome shotgun (WGS) entry which is preliminary data.</text>
</comment>
<dbReference type="RefSeq" id="WP_341406679.1">
    <property type="nucleotide sequence ID" value="NZ_JBBUKT010000009.1"/>
</dbReference>
<evidence type="ECO:0000313" key="3">
    <source>
        <dbReference type="Proteomes" id="UP001371305"/>
    </source>
</evidence>
<accession>A0ABU9AYS3</accession>
<evidence type="ECO:0000256" key="1">
    <source>
        <dbReference type="SAM" id="MobiDB-lite"/>
    </source>
</evidence>
<evidence type="ECO:0000313" key="2">
    <source>
        <dbReference type="EMBL" id="MEK7952919.1"/>
    </source>
</evidence>